<reference evidence="2" key="1">
    <citation type="submission" date="2007-07" db="EMBL/GenBank/DDBJ databases">
        <title>PCAP assembly of the Caenorhabditis remanei genome.</title>
        <authorList>
            <consortium name="The Caenorhabditis remanei Sequencing Consortium"/>
            <person name="Wilson R.K."/>
        </authorList>
    </citation>
    <scope>NUCLEOTIDE SEQUENCE [LARGE SCALE GENOMIC DNA]</scope>
    <source>
        <strain evidence="2">PB4641</strain>
    </source>
</reference>
<dbReference type="PANTHER" id="PTHR22899:SF0">
    <property type="entry name" value="F-BOX ASSOCIATED DOMAIN-CONTAINING PROTEIN-RELATED"/>
    <property type="match status" value="1"/>
</dbReference>
<dbReference type="Pfam" id="PF07735">
    <property type="entry name" value="FBA_2"/>
    <property type="match status" value="1"/>
</dbReference>
<dbReference type="InterPro" id="IPR053222">
    <property type="entry name" value="Zygotic_Embryogenesis-Asso"/>
</dbReference>
<keyword evidence="3" id="KW-1185">Reference proteome</keyword>
<evidence type="ECO:0000313" key="2">
    <source>
        <dbReference type="EMBL" id="EFO90285.1"/>
    </source>
</evidence>
<dbReference type="Proteomes" id="UP000008281">
    <property type="component" value="Unassembled WGS sequence"/>
</dbReference>
<accession>E3N9E9</accession>
<gene>
    <name evidence="2" type="ORF">CRE_23085</name>
</gene>
<name>E3N9E9_CAERE</name>
<evidence type="ECO:0000313" key="3">
    <source>
        <dbReference type="Proteomes" id="UP000008281"/>
    </source>
</evidence>
<sequence>MFYFRLDFSVVSTKTNNLVTSLRLKATEVDITIYGSNDVGLFIRTSHLNTGFRPSTLFDFSAWINYIRTFFCYTPPPNVRFYDDCEKYEIELLKETIGDVNVLYVSRQLTDVMSREVLKQFNAPRELFLNRNPFEDICQIQQIFIQNYKRIVFDDVHSLEDMLLVNSEKAELSHPTTQKQFNQFLKHWIRGSNPRLQRMDLLIDSNDFVNGEVYLNGIRCMEMSEETKRGIREKHELLEGGMVEIRRKDGTPAVIATYDGHRGLNIYLIVLA</sequence>
<protein>
    <recommendedName>
        <fullName evidence="1">Sdz-33 F-box domain-containing protein</fullName>
    </recommendedName>
</protein>
<organism evidence="3">
    <name type="scientific">Caenorhabditis remanei</name>
    <name type="common">Caenorhabditis vulgaris</name>
    <dbReference type="NCBI Taxonomy" id="31234"/>
    <lineage>
        <taxon>Eukaryota</taxon>
        <taxon>Metazoa</taxon>
        <taxon>Ecdysozoa</taxon>
        <taxon>Nematoda</taxon>
        <taxon>Chromadorea</taxon>
        <taxon>Rhabditida</taxon>
        <taxon>Rhabditina</taxon>
        <taxon>Rhabditomorpha</taxon>
        <taxon>Rhabditoidea</taxon>
        <taxon>Rhabditidae</taxon>
        <taxon>Peloderinae</taxon>
        <taxon>Caenorhabditis</taxon>
    </lineage>
</organism>
<dbReference type="HOGENOM" id="CLU_028840_1_1_1"/>
<dbReference type="EMBL" id="DS268565">
    <property type="protein sequence ID" value="EFO90285.1"/>
    <property type="molecule type" value="Genomic_DNA"/>
</dbReference>
<dbReference type="PANTHER" id="PTHR22899">
    <property type="entry name" value="CYCLIN-RELATED F-BOX FAMILY"/>
    <property type="match status" value="1"/>
</dbReference>
<evidence type="ECO:0000259" key="1">
    <source>
        <dbReference type="Pfam" id="PF07735"/>
    </source>
</evidence>
<feature type="domain" description="Sdz-33 F-box" evidence="1">
    <location>
        <begin position="139"/>
        <end position="200"/>
    </location>
</feature>
<dbReference type="InParanoid" id="E3N9E9"/>
<dbReference type="InterPro" id="IPR012885">
    <property type="entry name" value="F-box_Sdz-33"/>
</dbReference>
<proteinExistence type="predicted"/>
<dbReference type="AlphaFoldDB" id="E3N9E9"/>